<sequence length="272" mass="31032">MKWWCGASHEVTCKGKQYIVDIAAKKCVCYQWDLTGIPCKHAVSAIAHKKHIPEEYVADYFKVETYHRVYSHLIEPTNGEELWPRVAGNKVLPLDMRKQPGRPKKNQRKKDVDEPINPHKLRKSAASQKCGKCGQFSHKKRSCNVDVGQTFGAQFSIAQTSTAGFKKKGGKRKSTETVFMGFRVAYDVESGRNKNYTTGAFTSHHSSMTKENGSSQRSVANRTRRSVAQKAAARAKWSKWNPKKWCWSKWKTMMELQEVLSIIFCVHNMICI</sequence>
<accession>A0A2N9EFG5</accession>
<dbReference type="GO" id="GO:0008270">
    <property type="term" value="F:zinc ion binding"/>
    <property type="evidence" value="ECO:0007669"/>
    <property type="project" value="UniProtKB-KW"/>
</dbReference>
<proteinExistence type="predicted"/>
<feature type="compositionally biased region" description="Basic residues" evidence="5">
    <location>
        <begin position="99"/>
        <end position="108"/>
    </location>
</feature>
<reference evidence="7" key="1">
    <citation type="submission" date="2018-02" db="EMBL/GenBank/DDBJ databases">
        <authorList>
            <person name="Cohen D.B."/>
            <person name="Kent A.D."/>
        </authorList>
    </citation>
    <scope>NUCLEOTIDE SEQUENCE</scope>
</reference>
<protein>
    <recommendedName>
        <fullName evidence="6">SWIM-type domain-containing protein</fullName>
    </recommendedName>
</protein>
<keyword evidence="3" id="KW-0862">Zinc</keyword>
<dbReference type="PROSITE" id="PS50966">
    <property type="entry name" value="ZF_SWIM"/>
    <property type="match status" value="1"/>
</dbReference>
<dbReference type="Pfam" id="PF04434">
    <property type="entry name" value="SWIM"/>
    <property type="match status" value="1"/>
</dbReference>
<dbReference type="EMBL" id="OIVN01000051">
    <property type="protein sequence ID" value="SPC73319.1"/>
    <property type="molecule type" value="Genomic_DNA"/>
</dbReference>
<organism evidence="7">
    <name type="scientific">Fagus sylvatica</name>
    <name type="common">Beechnut</name>
    <dbReference type="NCBI Taxonomy" id="28930"/>
    <lineage>
        <taxon>Eukaryota</taxon>
        <taxon>Viridiplantae</taxon>
        <taxon>Streptophyta</taxon>
        <taxon>Embryophyta</taxon>
        <taxon>Tracheophyta</taxon>
        <taxon>Spermatophyta</taxon>
        <taxon>Magnoliopsida</taxon>
        <taxon>eudicotyledons</taxon>
        <taxon>Gunneridae</taxon>
        <taxon>Pentapetalae</taxon>
        <taxon>rosids</taxon>
        <taxon>fabids</taxon>
        <taxon>Fagales</taxon>
        <taxon>Fagaceae</taxon>
        <taxon>Fagus</taxon>
    </lineage>
</organism>
<dbReference type="PANTHER" id="PTHR31973:SF187">
    <property type="entry name" value="MUTATOR TRANSPOSASE MUDRA PROTEIN"/>
    <property type="match status" value="1"/>
</dbReference>
<dbReference type="SMART" id="SM00575">
    <property type="entry name" value="ZnF_PMZ"/>
    <property type="match status" value="1"/>
</dbReference>
<evidence type="ECO:0000256" key="1">
    <source>
        <dbReference type="ARBA" id="ARBA00022723"/>
    </source>
</evidence>
<evidence type="ECO:0000259" key="6">
    <source>
        <dbReference type="PROSITE" id="PS50966"/>
    </source>
</evidence>
<dbReference type="AlphaFoldDB" id="A0A2N9EFG5"/>
<evidence type="ECO:0000256" key="5">
    <source>
        <dbReference type="SAM" id="MobiDB-lite"/>
    </source>
</evidence>
<feature type="compositionally biased region" description="Polar residues" evidence="5">
    <location>
        <begin position="201"/>
        <end position="221"/>
    </location>
</feature>
<evidence type="ECO:0000256" key="4">
    <source>
        <dbReference type="PROSITE-ProRule" id="PRU00325"/>
    </source>
</evidence>
<name>A0A2N9EFG5_FAGSY</name>
<feature type="region of interest" description="Disordered" evidence="5">
    <location>
        <begin position="201"/>
        <end position="235"/>
    </location>
</feature>
<evidence type="ECO:0000256" key="2">
    <source>
        <dbReference type="ARBA" id="ARBA00022771"/>
    </source>
</evidence>
<keyword evidence="1" id="KW-0479">Metal-binding</keyword>
<dbReference type="PANTHER" id="PTHR31973">
    <property type="entry name" value="POLYPROTEIN, PUTATIVE-RELATED"/>
    <property type="match status" value="1"/>
</dbReference>
<feature type="region of interest" description="Disordered" evidence="5">
    <location>
        <begin position="93"/>
        <end position="126"/>
    </location>
</feature>
<evidence type="ECO:0000313" key="7">
    <source>
        <dbReference type="EMBL" id="SPC73319.1"/>
    </source>
</evidence>
<keyword evidence="2 4" id="KW-0863">Zinc-finger</keyword>
<evidence type="ECO:0000256" key="3">
    <source>
        <dbReference type="ARBA" id="ARBA00022833"/>
    </source>
</evidence>
<dbReference type="InterPro" id="IPR007527">
    <property type="entry name" value="Znf_SWIM"/>
</dbReference>
<feature type="domain" description="SWIM-type" evidence="6">
    <location>
        <begin position="18"/>
        <end position="50"/>
    </location>
</feature>
<gene>
    <name evidence="7" type="ORF">FSB_LOCUS1201</name>
</gene>
<dbReference type="InterPro" id="IPR006564">
    <property type="entry name" value="Znf_PMZ"/>
</dbReference>